<dbReference type="InterPro" id="IPR011343">
    <property type="entry name" value="DeoC"/>
</dbReference>
<dbReference type="PANTHER" id="PTHR10889">
    <property type="entry name" value="DEOXYRIBOSE-PHOSPHATE ALDOLASE"/>
    <property type="match status" value="1"/>
</dbReference>
<gene>
    <name evidence="2" type="ORF">METZ01_LOCUS359214</name>
</gene>
<reference evidence="2" key="1">
    <citation type="submission" date="2018-05" db="EMBL/GenBank/DDBJ databases">
        <authorList>
            <person name="Lanie J.A."/>
            <person name="Ng W.-L."/>
            <person name="Kazmierczak K.M."/>
            <person name="Andrzejewski T.M."/>
            <person name="Davidsen T.M."/>
            <person name="Wayne K.J."/>
            <person name="Tettelin H."/>
            <person name="Glass J.I."/>
            <person name="Rusch D."/>
            <person name="Podicherti R."/>
            <person name="Tsui H.-C.T."/>
            <person name="Winkler M.E."/>
        </authorList>
    </citation>
    <scope>NUCLEOTIDE SEQUENCE</scope>
</reference>
<protein>
    <submittedName>
        <fullName evidence="2">Uncharacterized protein</fullName>
    </submittedName>
</protein>
<dbReference type="SUPFAM" id="SSF51569">
    <property type="entry name" value="Aldolase"/>
    <property type="match status" value="1"/>
</dbReference>
<dbReference type="GO" id="GO:0004139">
    <property type="term" value="F:deoxyribose-phosphate aldolase activity"/>
    <property type="evidence" value="ECO:0007669"/>
    <property type="project" value="InterPro"/>
</dbReference>
<feature type="non-terminal residue" evidence="2">
    <location>
        <position position="146"/>
    </location>
</feature>
<sequence length="146" mass="15818">MDITKLIDHTLLKPDATKSDIKQLCKGAIEHGFASVFVNPVYVPIVVEILKDQEPKVGTVIGFPLGGVSPEMKFAETRFVIHQGAEEIDMVLNVGALKDGNLDLIKKEIGEVVNAADGNCVKIIIETCLLTDEEKVTVCNIAKNMG</sequence>
<dbReference type="GO" id="GO:0009264">
    <property type="term" value="P:deoxyribonucleotide catabolic process"/>
    <property type="evidence" value="ECO:0007669"/>
    <property type="project" value="InterPro"/>
</dbReference>
<proteinExistence type="predicted"/>
<dbReference type="GO" id="GO:0005737">
    <property type="term" value="C:cytoplasm"/>
    <property type="evidence" value="ECO:0007669"/>
    <property type="project" value="InterPro"/>
</dbReference>
<dbReference type="InterPro" id="IPR013785">
    <property type="entry name" value="Aldolase_TIM"/>
</dbReference>
<dbReference type="NCBIfam" id="TIGR00126">
    <property type="entry name" value="deoC"/>
    <property type="match status" value="1"/>
</dbReference>
<dbReference type="Pfam" id="PF01791">
    <property type="entry name" value="DeoC"/>
    <property type="match status" value="1"/>
</dbReference>
<dbReference type="PIRSF" id="PIRSF001357">
    <property type="entry name" value="DeoC"/>
    <property type="match status" value="1"/>
</dbReference>
<dbReference type="EMBL" id="UINC01127320">
    <property type="protein sequence ID" value="SVD06360.1"/>
    <property type="molecule type" value="Genomic_DNA"/>
</dbReference>
<keyword evidence="1" id="KW-0963">Cytoplasm</keyword>
<dbReference type="PANTHER" id="PTHR10889:SF1">
    <property type="entry name" value="DEOXYRIBOSE-PHOSPHATE ALDOLASE"/>
    <property type="match status" value="1"/>
</dbReference>
<accession>A0A382S8Y9</accession>
<name>A0A382S8Y9_9ZZZZ</name>
<dbReference type="GO" id="GO:0016052">
    <property type="term" value="P:carbohydrate catabolic process"/>
    <property type="evidence" value="ECO:0007669"/>
    <property type="project" value="TreeGrafter"/>
</dbReference>
<dbReference type="AlphaFoldDB" id="A0A382S8Y9"/>
<dbReference type="InterPro" id="IPR002915">
    <property type="entry name" value="DeoC/FbaB/LacD_aldolase"/>
</dbReference>
<evidence type="ECO:0000256" key="1">
    <source>
        <dbReference type="ARBA" id="ARBA00022490"/>
    </source>
</evidence>
<evidence type="ECO:0000313" key="2">
    <source>
        <dbReference type="EMBL" id="SVD06360.1"/>
    </source>
</evidence>
<dbReference type="Gene3D" id="3.20.20.70">
    <property type="entry name" value="Aldolase class I"/>
    <property type="match status" value="1"/>
</dbReference>
<dbReference type="SMART" id="SM01133">
    <property type="entry name" value="DeoC"/>
    <property type="match status" value="1"/>
</dbReference>
<organism evidence="2">
    <name type="scientific">marine metagenome</name>
    <dbReference type="NCBI Taxonomy" id="408172"/>
    <lineage>
        <taxon>unclassified sequences</taxon>
        <taxon>metagenomes</taxon>
        <taxon>ecological metagenomes</taxon>
    </lineage>
</organism>